<dbReference type="GO" id="GO:0006935">
    <property type="term" value="P:chemotaxis"/>
    <property type="evidence" value="ECO:0007669"/>
    <property type="project" value="UniProtKB-ARBA"/>
</dbReference>
<dbReference type="KEGG" id="ttp:E6P07_08005"/>
<evidence type="ECO:0000259" key="7">
    <source>
        <dbReference type="PROSITE" id="PS50885"/>
    </source>
</evidence>
<evidence type="ECO:0000256" key="1">
    <source>
        <dbReference type="ARBA" id="ARBA00004370"/>
    </source>
</evidence>
<accession>A0A6I6EFF8</accession>
<dbReference type="Pfam" id="PF13682">
    <property type="entry name" value="CZB"/>
    <property type="match status" value="1"/>
</dbReference>
<dbReference type="Gene3D" id="1.20.120.30">
    <property type="entry name" value="Aspartate receptor, ligand-binding domain"/>
    <property type="match status" value="1"/>
</dbReference>
<dbReference type="Gene3D" id="1.20.120.1530">
    <property type="match status" value="1"/>
</dbReference>
<evidence type="ECO:0000313" key="9">
    <source>
        <dbReference type="Proteomes" id="UP000426424"/>
    </source>
</evidence>
<feature type="domain" description="HAMP" evidence="7">
    <location>
        <begin position="65"/>
        <end position="121"/>
    </location>
</feature>
<dbReference type="InterPro" id="IPR003660">
    <property type="entry name" value="HAMP_dom"/>
</dbReference>
<dbReference type="EMBL" id="CP039268">
    <property type="protein sequence ID" value="QGU32930.1"/>
    <property type="molecule type" value="Genomic_DNA"/>
</dbReference>
<name>A0A6I6EFF8_THETI</name>
<keyword evidence="2 4" id="KW-0807">Transducer</keyword>
<protein>
    <submittedName>
        <fullName evidence="8">Chemotaxis protein</fullName>
    </submittedName>
</protein>
<keyword evidence="9" id="KW-1185">Reference proteome</keyword>
<dbReference type="GO" id="GO:0016020">
    <property type="term" value="C:membrane"/>
    <property type="evidence" value="ECO:0007669"/>
    <property type="project" value="UniProtKB-SubCell"/>
</dbReference>
<gene>
    <name evidence="8" type="ORF">E6P07_08005</name>
</gene>
<feature type="transmembrane region" description="Helical" evidence="5">
    <location>
        <begin position="48"/>
        <end position="67"/>
    </location>
</feature>
<dbReference type="PROSITE" id="PS50885">
    <property type="entry name" value="HAMP"/>
    <property type="match status" value="1"/>
</dbReference>
<dbReference type="Pfam" id="PF00015">
    <property type="entry name" value="MCPsignal"/>
    <property type="match status" value="1"/>
</dbReference>
<dbReference type="InterPro" id="IPR004089">
    <property type="entry name" value="MCPsignal_dom"/>
</dbReference>
<evidence type="ECO:0000256" key="2">
    <source>
        <dbReference type="ARBA" id="ARBA00023224"/>
    </source>
</evidence>
<dbReference type="AlphaFoldDB" id="A0A6I6EFF8"/>
<keyword evidence="5" id="KW-1133">Transmembrane helix</keyword>
<evidence type="ECO:0000256" key="4">
    <source>
        <dbReference type="PROSITE-ProRule" id="PRU00284"/>
    </source>
</evidence>
<dbReference type="Proteomes" id="UP000426424">
    <property type="component" value="Chromosome"/>
</dbReference>
<evidence type="ECO:0000313" key="8">
    <source>
        <dbReference type="EMBL" id="QGU32930.1"/>
    </source>
</evidence>
<dbReference type="PANTHER" id="PTHR32089:SF112">
    <property type="entry name" value="LYSOZYME-LIKE PROTEIN-RELATED"/>
    <property type="match status" value="1"/>
</dbReference>
<feature type="transmembrane region" description="Helical" evidence="5">
    <location>
        <begin position="21"/>
        <end position="42"/>
    </location>
</feature>
<evidence type="ECO:0000259" key="6">
    <source>
        <dbReference type="PROSITE" id="PS50111"/>
    </source>
</evidence>
<comment type="subcellular location">
    <subcellularLocation>
        <location evidence="1">Membrane</location>
    </subcellularLocation>
</comment>
<proteinExistence type="inferred from homology"/>
<feature type="domain" description="Methyl-accepting transducer" evidence="6">
    <location>
        <begin position="200"/>
        <end position="375"/>
    </location>
</feature>
<evidence type="ECO:0000256" key="5">
    <source>
        <dbReference type="SAM" id="Phobius"/>
    </source>
</evidence>
<dbReference type="OrthoDB" id="9808588at2"/>
<dbReference type="PROSITE" id="PS50111">
    <property type="entry name" value="CHEMOTAXIS_TRANSDUC_2"/>
    <property type="match status" value="1"/>
</dbReference>
<dbReference type="PANTHER" id="PTHR32089">
    <property type="entry name" value="METHYL-ACCEPTING CHEMOTAXIS PROTEIN MCPB"/>
    <property type="match status" value="1"/>
</dbReference>
<dbReference type="GO" id="GO:0007165">
    <property type="term" value="P:signal transduction"/>
    <property type="evidence" value="ECO:0007669"/>
    <property type="project" value="UniProtKB-KW"/>
</dbReference>
<keyword evidence="5" id="KW-0812">Transmembrane</keyword>
<dbReference type="InterPro" id="IPR025991">
    <property type="entry name" value="Chemoreceptor_zinc-bind_dom"/>
</dbReference>
<reference evidence="8 9" key="1">
    <citation type="submission" date="2019-12" db="EMBL/GenBank/DDBJ databases">
        <title>The complete genome of the thermophilic, anoxygenic phototrophic gammaproteobacterium Thermochromatium tepidum.</title>
        <authorList>
            <person name="Sattley W.M."/>
            <person name="Swingley W.D."/>
            <person name="Burchell B.M."/>
            <person name="Gurbani S.A."/>
            <person name="Kujawa C.M."/>
            <person name="Nuccio D.A."/>
            <person name="Schladweiler J."/>
            <person name="Shaffer K.N."/>
            <person name="Stokes L.M."/>
            <person name="Touchman J.W."/>
            <person name="Blankenship R.E."/>
            <person name="Madigan M.T."/>
        </authorList>
    </citation>
    <scope>NUCLEOTIDE SEQUENCE [LARGE SCALE GENOMIC DNA]</scope>
    <source>
        <strain evidence="8 9">ATCC 43061</strain>
    </source>
</reference>
<dbReference type="Gene3D" id="6.10.250.3200">
    <property type="match status" value="1"/>
</dbReference>
<evidence type="ECO:0000256" key="3">
    <source>
        <dbReference type="ARBA" id="ARBA00029447"/>
    </source>
</evidence>
<dbReference type="SUPFAM" id="SSF58104">
    <property type="entry name" value="Methyl-accepting chemotaxis protein (MCP) signaling domain"/>
    <property type="match status" value="1"/>
</dbReference>
<keyword evidence="5" id="KW-0472">Membrane</keyword>
<organism evidence="8 9">
    <name type="scientific">Thermochromatium tepidum ATCC 43061</name>
    <dbReference type="NCBI Taxonomy" id="316276"/>
    <lineage>
        <taxon>Bacteria</taxon>
        <taxon>Pseudomonadati</taxon>
        <taxon>Pseudomonadota</taxon>
        <taxon>Gammaproteobacteria</taxon>
        <taxon>Chromatiales</taxon>
        <taxon>Chromatiaceae</taxon>
        <taxon>Thermochromatium</taxon>
    </lineage>
</organism>
<dbReference type="SMART" id="SM00283">
    <property type="entry name" value="MA"/>
    <property type="match status" value="1"/>
</dbReference>
<sequence length="499" mass="54993">MSDFFQGTSRASKGVPFVYQRIAWGLTAIVLINAGLAGYLYWFNSNGMLFILPIIIALLGWGLFHWSTRPLETLRRMSEALQQAKRGNMHVRITHTKGLGEFGKVAWELNDFLDIVEAYFKDVTTCFQRAAQEDFRRYAFIEGMPGEIAKSMQGINQALDAMKAAAEFSRRNRLNSELHHLNSGSLLTNLAGNQNDLVIVAQAMDNVMALAVENERGAQESQAAVRTMVSDFATMRERMTQTSQTTQALGEATVTIQQTLGLISEIAKQTNLLALNAAIEAARAGEMGRGFAVVADEVRRLAERTRLATQEINTIITTLSERVTAMVAQTQVLGGEVQTLGERVGRFASQFDAVAQSAQQTMAALNQAKDLAFASLTKLDHVIYMQRGYVAVEKGGEGEEVQAVGIDHHSCRLGKWYETGHGRLAFSGLPAYAQLDAPHRRVHEGVRQAVAAAHQDWLHDHAALDEIVAAMRSAEEGSRETIRLIGEMIRQKYPPTPSS</sequence>
<comment type="similarity">
    <text evidence="3">Belongs to the methyl-accepting chemotaxis (MCP) protein family.</text>
</comment>